<evidence type="ECO:0000256" key="6">
    <source>
        <dbReference type="SAM" id="MobiDB-lite"/>
    </source>
</evidence>
<reference evidence="10" key="1">
    <citation type="submission" date="2015-08" db="EMBL/GenBank/DDBJ databases">
        <authorList>
            <person name="Babu N.S."/>
            <person name="Beckwith C.J."/>
            <person name="Beseler K.G."/>
            <person name="Brison A."/>
            <person name="Carone J.V."/>
            <person name="Caskin T.P."/>
            <person name="Diamond M."/>
            <person name="Durham M.E."/>
            <person name="Foxe J.M."/>
            <person name="Go M."/>
            <person name="Henderson B.A."/>
            <person name="Jones I.B."/>
            <person name="McGettigan J.A."/>
            <person name="Micheletti S.J."/>
            <person name="Nasrallah M.E."/>
            <person name="Ortiz D."/>
            <person name="Piller C.R."/>
            <person name="Privatt S.R."/>
            <person name="Schneider S.L."/>
            <person name="Sharp S."/>
            <person name="Smith T.C."/>
            <person name="Stanton J.D."/>
            <person name="Ullery H.E."/>
            <person name="Wilson R.J."/>
            <person name="Serrano M.G."/>
            <person name="Buck G."/>
            <person name="Lee V."/>
            <person name="Wang Y."/>
            <person name="Carvalho R."/>
            <person name="Voegtly L."/>
            <person name="Shi R."/>
            <person name="Duckworth R."/>
            <person name="Johnson A."/>
            <person name="Loviza R."/>
            <person name="Walstead R."/>
            <person name="Shah Z."/>
            <person name="Kiflezghi M."/>
            <person name="Wade K."/>
            <person name="Ball S.L."/>
            <person name="Bradley K.W."/>
            <person name="Asai D.J."/>
            <person name="Bowman C.A."/>
            <person name="Russell D.A."/>
            <person name="Pope W.H."/>
            <person name="Jacobs-Sera D."/>
            <person name="Hendrix R.W."/>
            <person name="Hatfull G.F."/>
        </authorList>
    </citation>
    <scope>NUCLEOTIDE SEQUENCE [LARGE SCALE GENOMIC DNA]</scope>
    <source>
        <strain evidence="10">JCM 19170</strain>
    </source>
</reference>
<keyword evidence="9" id="KW-0282">Flagellum</keyword>
<evidence type="ECO:0000313" key="9">
    <source>
        <dbReference type="EMBL" id="CUB07764.1"/>
    </source>
</evidence>
<evidence type="ECO:0000259" key="7">
    <source>
        <dbReference type="Pfam" id="PF13860"/>
    </source>
</evidence>
<accession>A0A0K6IXJ0</accession>
<feature type="region of interest" description="Disordered" evidence="6">
    <location>
        <begin position="1"/>
        <end position="24"/>
    </location>
</feature>
<feature type="domain" description="FlgD Tudor-like" evidence="8">
    <location>
        <begin position="91"/>
        <end position="223"/>
    </location>
</feature>
<dbReference type="Pfam" id="PF13861">
    <property type="entry name" value="FLgD_tudor"/>
    <property type="match status" value="1"/>
</dbReference>
<dbReference type="GO" id="GO:0044781">
    <property type="term" value="P:bacterial-type flagellum organization"/>
    <property type="evidence" value="ECO:0007669"/>
    <property type="project" value="UniProtKB-UniRule"/>
</dbReference>
<dbReference type="Gene3D" id="2.30.30.910">
    <property type="match status" value="1"/>
</dbReference>
<organism evidence="9 10">
    <name type="scientific">Tepidiphilus thermophilus</name>
    <dbReference type="NCBI Taxonomy" id="876478"/>
    <lineage>
        <taxon>Bacteria</taxon>
        <taxon>Pseudomonadati</taxon>
        <taxon>Pseudomonadota</taxon>
        <taxon>Hydrogenophilia</taxon>
        <taxon>Hydrogenophilales</taxon>
        <taxon>Hydrogenophilaceae</taxon>
        <taxon>Tepidiphilus</taxon>
    </lineage>
</organism>
<comment type="function">
    <text evidence="4 5">Required for flagellar hook formation. May act as a scaffolding protein.</text>
</comment>
<dbReference type="Pfam" id="PF13860">
    <property type="entry name" value="FlgD_ig"/>
    <property type="match status" value="1"/>
</dbReference>
<keyword evidence="9" id="KW-0969">Cilium</keyword>
<feature type="compositionally biased region" description="Low complexity" evidence="6">
    <location>
        <begin position="1"/>
        <end position="11"/>
    </location>
</feature>
<keyword evidence="3 5" id="KW-1005">Bacterial flagellum biogenesis</keyword>
<comment type="similarity">
    <text evidence="1 5">Belongs to the FlgD family.</text>
</comment>
<feature type="domain" description="FlgD/Vpr Ig-like" evidence="7">
    <location>
        <begin position="107"/>
        <end position="183"/>
    </location>
</feature>
<gene>
    <name evidence="9" type="ORF">Ga0061068_11157</name>
</gene>
<keyword evidence="9" id="KW-0966">Cell projection</keyword>
<dbReference type="InterPro" id="IPR005648">
    <property type="entry name" value="FlgD"/>
</dbReference>
<dbReference type="InterPro" id="IPR025965">
    <property type="entry name" value="FlgD/Vpr_Ig-like"/>
</dbReference>
<dbReference type="RefSeq" id="WP_055424035.1">
    <property type="nucleotide sequence ID" value="NZ_CYHH01000011.1"/>
</dbReference>
<evidence type="ECO:0000256" key="4">
    <source>
        <dbReference type="ARBA" id="ARBA00024746"/>
    </source>
</evidence>
<dbReference type="EMBL" id="CYHH01000011">
    <property type="protein sequence ID" value="CUB07764.1"/>
    <property type="molecule type" value="Genomic_DNA"/>
</dbReference>
<evidence type="ECO:0000256" key="1">
    <source>
        <dbReference type="ARBA" id="ARBA00010577"/>
    </source>
</evidence>
<evidence type="ECO:0000256" key="5">
    <source>
        <dbReference type="RuleBase" id="RU362076"/>
    </source>
</evidence>
<dbReference type="AlphaFoldDB" id="A0A0K6IXJ0"/>
<evidence type="ECO:0000259" key="8">
    <source>
        <dbReference type="Pfam" id="PF13861"/>
    </source>
</evidence>
<evidence type="ECO:0000313" key="10">
    <source>
        <dbReference type="Proteomes" id="UP000182108"/>
    </source>
</evidence>
<proteinExistence type="inferred from homology"/>
<dbReference type="Pfam" id="PF03963">
    <property type="entry name" value="FlgD"/>
    <property type="match status" value="1"/>
</dbReference>
<sequence length="226" mass="23442">MSTTTNPTTTTASSILAQYGPRTTSSSSVTAGAVEDMQNRFLTLLTTQLKNQDPLNPMDNAEVTSQLAQMSTVQGIEKLNQLVSELAGTAQMTDMASLVGRGVLVAGNQITLTSSGGIGGVDLPAAASEVKVTITDQSGVLVRTLDLGALDAGSHNFVWDGKADDGQTAQPGIYKMKIEAKDGSEPVTATALQLGQVTGIVKGPKSTDLQVGDLGIFTLDEVKQIM</sequence>
<name>A0A0K6IXJ0_9PROT</name>
<evidence type="ECO:0000256" key="2">
    <source>
        <dbReference type="ARBA" id="ARBA00016013"/>
    </source>
</evidence>
<dbReference type="Proteomes" id="UP000182108">
    <property type="component" value="Unassembled WGS sequence"/>
</dbReference>
<dbReference type="InterPro" id="IPR025963">
    <property type="entry name" value="FLgD_Tudor"/>
</dbReference>
<dbReference type="OrthoDB" id="9785233at2"/>
<evidence type="ECO:0000256" key="3">
    <source>
        <dbReference type="ARBA" id="ARBA00022795"/>
    </source>
</evidence>
<protein>
    <recommendedName>
        <fullName evidence="2 5">Basal-body rod modification protein FlgD</fullName>
    </recommendedName>
</protein>
<keyword evidence="10" id="KW-1185">Reference proteome</keyword>
<dbReference type="Gene3D" id="2.60.40.4070">
    <property type="match status" value="1"/>
</dbReference>